<dbReference type="Pfam" id="PF01741">
    <property type="entry name" value="MscL"/>
    <property type="match status" value="1"/>
</dbReference>
<dbReference type="EMBL" id="UESZ01000001">
    <property type="protein sequence ID" value="SSA35197.1"/>
    <property type="molecule type" value="Genomic_DNA"/>
</dbReference>
<feature type="transmembrane region" description="Helical" evidence="5">
    <location>
        <begin position="12"/>
        <end position="39"/>
    </location>
</feature>
<evidence type="ECO:0000256" key="3">
    <source>
        <dbReference type="ARBA" id="ARBA00022989"/>
    </source>
</evidence>
<dbReference type="InterPro" id="IPR036019">
    <property type="entry name" value="MscL_channel"/>
</dbReference>
<comment type="subcellular location">
    <subcellularLocation>
        <location evidence="1">Membrane</location>
        <topology evidence="1">Multi-pass membrane protein</topology>
    </subcellularLocation>
</comment>
<dbReference type="InterPro" id="IPR037673">
    <property type="entry name" value="MSC/AndL"/>
</dbReference>
<dbReference type="GO" id="GO:0008381">
    <property type="term" value="F:mechanosensitive monoatomic ion channel activity"/>
    <property type="evidence" value="ECO:0007669"/>
    <property type="project" value="TreeGrafter"/>
</dbReference>
<evidence type="ECO:0000256" key="1">
    <source>
        <dbReference type="ARBA" id="ARBA00004141"/>
    </source>
</evidence>
<dbReference type="SUPFAM" id="SSF81330">
    <property type="entry name" value="Gated mechanosensitive channel"/>
    <property type="match status" value="1"/>
</dbReference>
<feature type="transmembrane region" description="Helical" evidence="5">
    <location>
        <begin position="67"/>
        <end position="91"/>
    </location>
</feature>
<reference evidence="7" key="1">
    <citation type="submission" date="2016-10" db="EMBL/GenBank/DDBJ databases">
        <authorList>
            <person name="Varghese N."/>
            <person name="Submissions S."/>
        </authorList>
    </citation>
    <scope>NUCLEOTIDE SEQUENCE [LARGE SCALE GENOMIC DNA]</scope>
    <source>
        <strain evidence="7">DSM 22951</strain>
    </source>
</reference>
<name>A0A2Y8ZZ62_9MICO</name>
<dbReference type="AlphaFoldDB" id="A0A2Y8ZZ62"/>
<gene>
    <name evidence="6" type="ORF">SAMN04489750_2546</name>
</gene>
<evidence type="ECO:0000313" key="6">
    <source>
        <dbReference type="EMBL" id="SSA35197.1"/>
    </source>
</evidence>
<dbReference type="PANTHER" id="PTHR30266">
    <property type="entry name" value="MECHANOSENSITIVE CHANNEL MSCL"/>
    <property type="match status" value="1"/>
</dbReference>
<accession>A0A2Y8ZZ62</accession>
<dbReference type="OrthoDB" id="9810350at2"/>
<dbReference type="Proteomes" id="UP000250028">
    <property type="component" value="Unassembled WGS sequence"/>
</dbReference>
<evidence type="ECO:0000256" key="4">
    <source>
        <dbReference type="ARBA" id="ARBA00023136"/>
    </source>
</evidence>
<dbReference type="RefSeq" id="WP_109686313.1">
    <property type="nucleotide sequence ID" value="NZ_QGDN01000001.1"/>
</dbReference>
<organism evidence="6 7">
    <name type="scientific">Branchiibius hedensis</name>
    <dbReference type="NCBI Taxonomy" id="672460"/>
    <lineage>
        <taxon>Bacteria</taxon>
        <taxon>Bacillati</taxon>
        <taxon>Actinomycetota</taxon>
        <taxon>Actinomycetes</taxon>
        <taxon>Micrococcales</taxon>
        <taxon>Dermacoccaceae</taxon>
        <taxon>Branchiibius</taxon>
    </lineage>
</organism>
<dbReference type="PANTHER" id="PTHR30266:SF2">
    <property type="entry name" value="LARGE-CONDUCTANCE MECHANOSENSITIVE CHANNEL"/>
    <property type="match status" value="1"/>
</dbReference>
<keyword evidence="2 5" id="KW-0812">Transmembrane</keyword>
<evidence type="ECO:0000256" key="5">
    <source>
        <dbReference type="SAM" id="Phobius"/>
    </source>
</evidence>
<keyword evidence="4 5" id="KW-0472">Membrane</keyword>
<evidence type="ECO:0000256" key="2">
    <source>
        <dbReference type="ARBA" id="ARBA00022692"/>
    </source>
</evidence>
<proteinExistence type="predicted"/>
<protein>
    <submittedName>
        <fullName evidence="6">Large conductance mechanosensitive channel</fullName>
    </submittedName>
</protein>
<evidence type="ECO:0000313" key="7">
    <source>
        <dbReference type="Proteomes" id="UP000250028"/>
    </source>
</evidence>
<dbReference type="GO" id="GO:0016020">
    <property type="term" value="C:membrane"/>
    <property type="evidence" value="ECO:0007669"/>
    <property type="project" value="UniProtKB-SubCell"/>
</dbReference>
<keyword evidence="7" id="KW-1185">Reference proteome</keyword>
<sequence>MLKGFKDFLFRGNLIELATAFVIGAAFTTLVNTFTSAIIEPVLNAFGGKNASQGLGFRIISDNPSTFINISTIINALIVFVLTAAVLYFLFIVPYERSKHLIGIEEPENEETDKDILADIRGLLREARDDRPETRPVADPSDG</sequence>
<keyword evidence="3 5" id="KW-1133">Transmembrane helix</keyword>
<dbReference type="Gene3D" id="1.10.1200.120">
    <property type="entry name" value="Large-conductance mechanosensitive channel, MscL, domain 1"/>
    <property type="match status" value="1"/>
</dbReference>